<name>W8BCE0_CERCA</name>
<reference evidence="1" key="2">
    <citation type="journal article" date="2014" name="BMC Genomics">
        <title>A genomic perspective to assessing quality of mass-reared SIT flies used in Mediterranean fruit fly (Ceratitis capitata) eradication in California.</title>
        <authorList>
            <person name="Calla B."/>
            <person name="Hall B."/>
            <person name="Hou S."/>
            <person name="Geib S.M."/>
        </authorList>
    </citation>
    <scope>NUCLEOTIDE SEQUENCE</scope>
</reference>
<evidence type="ECO:0000313" key="1">
    <source>
        <dbReference type="EMBL" id="JAB94673.1"/>
    </source>
</evidence>
<protein>
    <submittedName>
        <fullName evidence="1">Uncharacterized protein</fullName>
    </submittedName>
</protein>
<dbReference type="EMBL" id="GAMC01011882">
    <property type="protein sequence ID" value="JAB94673.1"/>
    <property type="molecule type" value="mRNA"/>
</dbReference>
<organism evidence="1">
    <name type="scientific">Ceratitis capitata</name>
    <name type="common">Mediterranean fruit fly</name>
    <name type="synonym">Tephritis capitata</name>
    <dbReference type="NCBI Taxonomy" id="7213"/>
    <lineage>
        <taxon>Eukaryota</taxon>
        <taxon>Metazoa</taxon>
        <taxon>Ecdysozoa</taxon>
        <taxon>Arthropoda</taxon>
        <taxon>Hexapoda</taxon>
        <taxon>Insecta</taxon>
        <taxon>Pterygota</taxon>
        <taxon>Neoptera</taxon>
        <taxon>Endopterygota</taxon>
        <taxon>Diptera</taxon>
        <taxon>Brachycera</taxon>
        <taxon>Muscomorpha</taxon>
        <taxon>Tephritoidea</taxon>
        <taxon>Tephritidae</taxon>
        <taxon>Ceratitis</taxon>
        <taxon>Ceratitis</taxon>
    </lineage>
</organism>
<sequence length="112" mass="12580">MLLDSKRFEIFKITCTPSIAAISYAARQEILQPSNRHIPINTHKHLTLLTVRLLPCALDKLTSYQAVGDYEKKVNELCECNKPTDVGVPNNINTDLHTHEFCSRVCLNALSA</sequence>
<dbReference type="AlphaFoldDB" id="W8BCE0"/>
<reference evidence="1" key="1">
    <citation type="submission" date="2013-07" db="EMBL/GenBank/DDBJ databases">
        <authorList>
            <person name="Geib S."/>
        </authorList>
    </citation>
    <scope>NUCLEOTIDE SEQUENCE</scope>
</reference>
<proteinExistence type="evidence at transcript level"/>
<accession>W8BCE0</accession>